<proteinExistence type="inferred from homology"/>
<dbReference type="EMBL" id="CAFBMV010000002">
    <property type="protein sequence ID" value="CAB4915941.1"/>
    <property type="molecule type" value="Genomic_DNA"/>
</dbReference>
<evidence type="ECO:0000313" key="5">
    <source>
        <dbReference type="EMBL" id="CAB4670031.1"/>
    </source>
</evidence>
<evidence type="ECO:0000313" key="7">
    <source>
        <dbReference type="EMBL" id="CAB4860654.1"/>
    </source>
</evidence>
<dbReference type="EMBL" id="CAFBQL010000001">
    <property type="protein sequence ID" value="CAB5051865.1"/>
    <property type="molecule type" value="Genomic_DNA"/>
</dbReference>
<dbReference type="Pfam" id="PF00294">
    <property type="entry name" value="PfkB"/>
    <property type="match status" value="1"/>
</dbReference>
<dbReference type="AlphaFoldDB" id="A0A6J7CVH6"/>
<protein>
    <submittedName>
        <fullName evidence="7">Unannotated protein</fullName>
    </submittedName>
</protein>
<evidence type="ECO:0000313" key="8">
    <source>
        <dbReference type="EMBL" id="CAB4915941.1"/>
    </source>
</evidence>
<dbReference type="EMBL" id="CAFBLE010000003">
    <property type="protein sequence ID" value="CAB4860654.1"/>
    <property type="molecule type" value="Genomic_DNA"/>
</dbReference>
<dbReference type="EMBL" id="CAEZWT010000033">
    <property type="protein sequence ID" value="CAB4670031.1"/>
    <property type="molecule type" value="Genomic_DNA"/>
</dbReference>
<dbReference type="InterPro" id="IPR011611">
    <property type="entry name" value="PfkB_dom"/>
</dbReference>
<evidence type="ECO:0000313" key="6">
    <source>
        <dbReference type="EMBL" id="CAB4743274.1"/>
    </source>
</evidence>
<comment type="similarity">
    <text evidence="1">Belongs to the carbohydrate kinase PfkB family.</text>
</comment>
<dbReference type="Gene3D" id="3.40.1190.20">
    <property type="match status" value="1"/>
</dbReference>
<dbReference type="PANTHER" id="PTHR10584:SF167">
    <property type="entry name" value="PFKB DOMAIN PROTEIN"/>
    <property type="match status" value="1"/>
</dbReference>
<sequence>MLDVIAFVPPALNYGEDTPSTIVTRGGGAGANVASWAKSAGAESFLIARVGDDPAGVAVIAELDALGVQHSQRAVPELSTGVVVILVDPTGERTMIPDSGANAGLTIADLPNLSDFDAAYISGYSLLNPLSRDGVLEMITEIRAKSIPIFFDPTTIGGMAHVELHTIHGWLSLMDTLLMNEEESFYLTSENEIESALASLLKFSPTAVIKRGSFGAVGKNRSGVYFSAPAKETVAIDTTGAGDSFAGGFIAQFLINQELSACIEAGLTQAALCVAIAGARPQVTTEI</sequence>
<dbReference type="InterPro" id="IPR029056">
    <property type="entry name" value="Ribokinase-like"/>
</dbReference>
<evidence type="ECO:0000256" key="1">
    <source>
        <dbReference type="ARBA" id="ARBA00010688"/>
    </source>
</evidence>
<evidence type="ECO:0000256" key="3">
    <source>
        <dbReference type="ARBA" id="ARBA00022777"/>
    </source>
</evidence>
<keyword evidence="2" id="KW-0808">Transferase</keyword>
<dbReference type="InterPro" id="IPR002139">
    <property type="entry name" value="Ribo/fructo_kinase"/>
</dbReference>
<dbReference type="SUPFAM" id="SSF53613">
    <property type="entry name" value="Ribokinase-like"/>
    <property type="match status" value="1"/>
</dbReference>
<name>A0A6J7CVH6_9ZZZZ</name>
<dbReference type="EMBL" id="CAEZZC010000003">
    <property type="protein sequence ID" value="CAB4743274.1"/>
    <property type="molecule type" value="Genomic_DNA"/>
</dbReference>
<organism evidence="7">
    <name type="scientific">freshwater metagenome</name>
    <dbReference type="NCBI Taxonomy" id="449393"/>
    <lineage>
        <taxon>unclassified sequences</taxon>
        <taxon>metagenomes</taxon>
        <taxon>ecological metagenomes</taxon>
    </lineage>
</organism>
<gene>
    <name evidence="5" type="ORF">UFOPK2289_01075</name>
    <name evidence="6" type="ORF">UFOPK2822_00324</name>
    <name evidence="7" type="ORF">UFOPK3346_00444</name>
    <name evidence="8" type="ORF">UFOPK3670_00360</name>
    <name evidence="9" type="ORF">UFOPK4308_00120</name>
</gene>
<accession>A0A6J7CVH6</accession>
<dbReference type="GO" id="GO:0016301">
    <property type="term" value="F:kinase activity"/>
    <property type="evidence" value="ECO:0007669"/>
    <property type="project" value="UniProtKB-KW"/>
</dbReference>
<keyword evidence="3" id="KW-0418">Kinase</keyword>
<reference evidence="7" key="1">
    <citation type="submission" date="2020-05" db="EMBL/GenBank/DDBJ databases">
        <authorList>
            <person name="Chiriac C."/>
            <person name="Salcher M."/>
            <person name="Ghai R."/>
            <person name="Kavagutti S V."/>
        </authorList>
    </citation>
    <scope>NUCLEOTIDE SEQUENCE</scope>
</reference>
<evidence type="ECO:0000259" key="4">
    <source>
        <dbReference type="Pfam" id="PF00294"/>
    </source>
</evidence>
<dbReference type="InterPro" id="IPR002173">
    <property type="entry name" value="Carboh/pur_kinase_PfkB_CS"/>
</dbReference>
<feature type="domain" description="Carbohydrate kinase PfkB" evidence="4">
    <location>
        <begin position="16"/>
        <end position="281"/>
    </location>
</feature>
<evidence type="ECO:0000313" key="9">
    <source>
        <dbReference type="EMBL" id="CAB5051865.1"/>
    </source>
</evidence>
<dbReference type="PANTHER" id="PTHR10584">
    <property type="entry name" value="SUGAR KINASE"/>
    <property type="match status" value="1"/>
</dbReference>
<dbReference type="PRINTS" id="PR00990">
    <property type="entry name" value="RIBOKINASE"/>
</dbReference>
<dbReference type="PROSITE" id="PS00584">
    <property type="entry name" value="PFKB_KINASES_2"/>
    <property type="match status" value="1"/>
</dbReference>
<dbReference type="GO" id="GO:0006796">
    <property type="term" value="P:phosphate-containing compound metabolic process"/>
    <property type="evidence" value="ECO:0007669"/>
    <property type="project" value="UniProtKB-ARBA"/>
</dbReference>
<evidence type="ECO:0000256" key="2">
    <source>
        <dbReference type="ARBA" id="ARBA00022679"/>
    </source>
</evidence>